<accession>A0A0F9KGA1</accession>
<gene>
    <name evidence="1" type="ORF">LCGC14_1707410</name>
</gene>
<protein>
    <recommendedName>
        <fullName evidence="2">TIGR04255 family protein</fullName>
    </recommendedName>
</protein>
<evidence type="ECO:0000313" key="1">
    <source>
        <dbReference type="EMBL" id="KKM14310.1"/>
    </source>
</evidence>
<sequence length="235" mass="26816">MSKVEKEKIMLSEHVLEVRHAALGTFLDVRGYVADYIRQSGYFPHWQIDANVVNFRDEPNTIKTEGAFVGYKSAGYVTLNPFTRNYFADRASSFWHLLLKNSRYKIPEPTRFGIRTKLFIPSPQSFDEINKAMFEGLFTEKARSIVGGKETDLQFIIESKEDVFDVRVSGGPIHKDEAKKHFQFDADQFNQCGLFLDIDYFKTDGLSLSKVPNLLKTAINLTWKKAEKIASGVGL</sequence>
<name>A0A0F9KGA1_9ZZZZ</name>
<dbReference type="EMBL" id="LAZR01015176">
    <property type="protein sequence ID" value="KKM14310.1"/>
    <property type="molecule type" value="Genomic_DNA"/>
</dbReference>
<reference evidence="1" key="1">
    <citation type="journal article" date="2015" name="Nature">
        <title>Complex archaea that bridge the gap between prokaryotes and eukaryotes.</title>
        <authorList>
            <person name="Spang A."/>
            <person name="Saw J.H."/>
            <person name="Jorgensen S.L."/>
            <person name="Zaremba-Niedzwiedzka K."/>
            <person name="Martijn J."/>
            <person name="Lind A.E."/>
            <person name="van Eijk R."/>
            <person name="Schleper C."/>
            <person name="Guy L."/>
            <person name="Ettema T.J."/>
        </authorList>
    </citation>
    <scope>NUCLEOTIDE SEQUENCE</scope>
</reference>
<dbReference type="AlphaFoldDB" id="A0A0F9KGA1"/>
<comment type="caution">
    <text evidence="1">The sequence shown here is derived from an EMBL/GenBank/DDBJ whole genome shotgun (WGS) entry which is preliminary data.</text>
</comment>
<organism evidence="1">
    <name type="scientific">marine sediment metagenome</name>
    <dbReference type="NCBI Taxonomy" id="412755"/>
    <lineage>
        <taxon>unclassified sequences</taxon>
        <taxon>metagenomes</taxon>
        <taxon>ecological metagenomes</taxon>
    </lineage>
</organism>
<evidence type="ECO:0008006" key="2">
    <source>
        <dbReference type="Google" id="ProtNLM"/>
    </source>
</evidence>
<proteinExistence type="predicted"/>